<dbReference type="InterPro" id="IPR008279">
    <property type="entry name" value="PEP-util_enz_mobile_dom"/>
</dbReference>
<comment type="cofactor">
    <cofactor evidence="1">
        <name>Mg(2+)</name>
        <dbReference type="ChEBI" id="CHEBI:18420"/>
    </cofactor>
</comment>
<evidence type="ECO:0000313" key="17">
    <source>
        <dbReference type="EMBL" id="MUF03705.1"/>
    </source>
</evidence>
<evidence type="ECO:0000256" key="7">
    <source>
        <dbReference type="ARBA" id="ARBA00022679"/>
    </source>
</evidence>
<dbReference type="InterPro" id="IPR036637">
    <property type="entry name" value="Phosphohistidine_dom_sf"/>
</dbReference>
<evidence type="ECO:0000256" key="10">
    <source>
        <dbReference type="ARBA" id="ARBA00022777"/>
    </source>
</evidence>
<dbReference type="SUPFAM" id="SSF52009">
    <property type="entry name" value="Phosphohistidine domain"/>
    <property type="match status" value="1"/>
</dbReference>
<evidence type="ECO:0000259" key="16">
    <source>
        <dbReference type="Pfam" id="PF01326"/>
    </source>
</evidence>
<evidence type="ECO:0000256" key="8">
    <source>
        <dbReference type="ARBA" id="ARBA00022723"/>
    </source>
</evidence>
<dbReference type="Pfam" id="PF01326">
    <property type="entry name" value="PPDK_N"/>
    <property type="match status" value="1"/>
</dbReference>
<dbReference type="InterPro" id="IPR006319">
    <property type="entry name" value="PEP_synth"/>
</dbReference>
<comment type="function">
    <text evidence="2">Catalyzes the phosphorylation of pyruvate to phosphoenolpyruvate.</text>
</comment>
<evidence type="ECO:0000313" key="18">
    <source>
        <dbReference type="Proteomes" id="UP000438196"/>
    </source>
</evidence>
<dbReference type="Gene3D" id="3.50.30.10">
    <property type="entry name" value="Phosphohistidine domain"/>
    <property type="match status" value="1"/>
</dbReference>
<keyword evidence="18" id="KW-1185">Reference proteome</keyword>
<comment type="similarity">
    <text evidence="4">Belongs to the PEP-utilizing enzyme family.</text>
</comment>
<sequence>MNSAAFTGKDGGLKYLQTLGIDVPPFILVDHALHRQFCELNAIEQLLDDELSPLDAHARIIQHFGEVAAIVPVSVHRLYEQLVEHFGALSSVGITRSSSRFEDAAKCSYAGIFSSVSFDLHTYESFVKSLIAVWLSPFKDHVQAYTSALGTPKKPRDFIGTMGAIIQPYLLADRSGVVFSRSVCGAARATCYANYGAGETLNTLGVHQCELVEHQETFHVVRHAKHRLVLWPHKASRLALGQGIASALGELVVVGRYKSHLSKTRLPLSKAFLPCVGRSLRRQLYTVTHQLIEHLGHRDFEFEWVAQADRLFLVQLRAITALDASAFTVPNDMEAIVAGKLQGPIHCWNERQKVPDNAIVAVRNLEYSMIAFLRNIKGILTLSGSPHSHIAIVCREAGIPVYKISAQQFERLQRQPSRFCDGAWVFD</sequence>
<dbReference type="OrthoDB" id="9765468at2"/>
<dbReference type="Pfam" id="PF00391">
    <property type="entry name" value="PEP-utilizers"/>
    <property type="match status" value="1"/>
</dbReference>
<feature type="domain" description="PEP-utilising enzyme mobile" evidence="15">
    <location>
        <begin position="355"/>
        <end position="401"/>
    </location>
</feature>
<proteinExistence type="inferred from homology"/>
<evidence type="ECO:0000256" key="4">
    <source>
        <dbReference type="ARBA" id="ARBA00007837"/>
    </source>
</evidence>
<keyword evidence="10" id="KW-0418">Kinase</keyword>
<comment type="caution">
    <text evidence="17">The sequence shown here is derived from an EMBL/GenBank/DDBJ whole genome shotgun (WGS) entry which is preliminary data.</text>
</comment>
<evidence type="ECO:0000256" key="5">
    <source>
        <dbReference type="ARBA" id="ARBA00011996"/>
    </source>
</evidence>
<dbReference type="Gene3D" id="3.30.1490.20">
    <property type="entry name" value="ATP-grasp fold, A domain"/>
    <property type="match status" value="1"/>
</dbReference>
<evidence type="ECO:0000256" key="2">
    <source>
        <dbReference type="ARBA" id="ARBA00002988"/>
    </source>
</evidence>
<dbReference type="EC" id="2.7.9.2" evidence="5"/>
<dbReference type="GO" id="GO:0005524">
    <property type="term" value="F:ATP binding"/>
    <property type="evidence" value="ECO:0007669"/>
    <property type="project" value="UniProtKB-KW"/>
</dbReference>
<keyword evidence="7" id="KW-0808">Transferase</keyword>
<name>A0A6I3W0Q9_9PSED</name>
<dbReference type="InterPro" id="IPR002192">
    <property type="entry name" value="PPDK_AMP/ATP-bd"/>
</dbReference>
<dbReference type="GO" id="GO:0046872">
    <property type="term" value="F:metal ion binding"/>
    <property type="evidence" value="ECO:0007669"/>
    <property type="project" value="UniProtKB-KW"/>
</dbReference>
<evidence type="ECO:0000256" key="1">
    <source>
        <dbReference type="ARBA" id="ARBA00001946"/>
    </source>
</evidence>
<dbReference type="GO" id="GO:0008986">
    <property type="term" value="F:pyruvate, water dikinase activity"/>
    <property type="evidence" value="ECO:0007669"/>
    <property type="project" value="UniProtKB-EC"/>
</dbReference>
<dbReference type="PANTHER" id="PTHR43030">
    <property type="entry name" value="PHOSPHOENOLPYRUVATE SYNTHASE"/>
    <property type="match status" value="1"/>
</dbReference>
<dbReference type="RefSeq" id="WP_155582090.1">
    <property type="nucleotide sequence ID" value="NZ_JBHSTH010000021.1"/>
</dbReference>
<reference evidence="17 18" key="1">
    <citation type="submission" date="2019-11" db="EMBL/GenBank/DDBJ databases">
        <title>Pseudomonas karstica sp. nov. and Pseudomonas spelaei sp. nov. from karst caves.</title>
        <authorList>
            <person name="Zeman M."/>
        </authorList>
    </citation>
    <scope>NUCLEOTIDE SEQUENCE [LARGE SCALE GENOMIC DNA]</scope>
    <source>
        <strain evidence="17 18">CCM 7893</strain>
    </source>
</reference>
<evidence type="ECO:0000256" key="13">
    <source>
        <dbReference type="ARBA" id="ARBA00033470"/>
    </source>
</evidence>
<evidence type="ECO:0000256" key="6">
    <source>
        <dbReference type="ARBA" id="ARBA00021623"/>
    </source>
</evidence>
<dbReference type="PANTHER" id="PTHR43030:SF1">
    <property type="entry name" value="PHOSPHOENOLPYRUVATE SYNTHASE"/>
    <property type="match status" value="1"/>
</dbReference>
<dbReference type="EMBL" id="WNNK01000003">
    <property type="protein sequence ID" value="MUF03705.1"/>
    <property type="molecule type" value="Genomic_DNA"/>
</dbReference>
<feature type="domain" description="Pyruvate phosphate dikinase AMP/ATP-binding" evidence="16">
    <location>
        <begin position="8"/>
        <end position="325"/>
    </location>
</feature>
<comment type="pathway">
    <text evidence="3">Carbohydrate biosynthesis; gluconeogenesis.</text>
</comment>
<evidence type="ECO:0000256" key="12">
    <source>
        <dbReference type="ARBA" id="ARBA00022842"/>
    </source>
</evidence>
<dbReference type="Proteomes" id="UP000438196">
    <property type="component" value="Unassembled WGS sequence"/>
</dbReference>
<evidence type="ECO:0000256" key="14">
    <source>
        <dbReference type="ARBA" id="ARBA00047700"/>
    </source>
</evidence>
<keyword evidence="8" id="KW-0479">Metal-binding</keyword>
<gene>
    <name evidence="17" type="ORF">GNF76_05135</name>
</gene>
<dbReference type="SUPFAM" id="SSF56059">
    <property type="entry name" value="Glutathione synthetase ATP-binding domain-like"/>
    <property type="match status" value="1"/>
</dbReference>
<accession>A0A6I3W0Q9</accession>
<keyword evidence="12" id="KW-0460">Magnesium</keyword>
<dbReference type="AlphaFoldDB" id="A0A6I3W0Q9"/>
<comment type="catalytic activity">
    <reaction evidence="14">
        <text>pyruvate + ATP + H2O = phosphoenolpyruvate + AMP + phosphate + 2 H(+)</text>
        <dbReference type="Rhea" id="RHEA:11364"/>
        <dbReference type="ChEBI" id="CHEBI:15361"/>
        <dbReference type="ChEBI" id="CHEBI:15377"/>
        <dbReference type="ChEBI" id="CHEBI:15378"/>
        <dbReference type="ChEBI" id="CHEBI:30616"/>
        <dbReference type="ChEBI" id="CHEBI:43474"/>
        <dbReference type="ChEBI" id="CHEBI:58702"/>
        <dbReference type="ChEBI" id="CHEBI:456215"/>
        <dbReference type="EC" id="2.7.9.2"/>
    </reaction>
</comment>
<evidence type="ECO:0000256" key="9">
    <source>
        <dbReference type="ARBA" id="ARBA00022741"/>
    </source>
</evidence>
<evidence type="ECO:0000256" key="11">
    <source>
        <dbReference type="ARBA" id="ARBA00022840"/>
    </source>
</evidence>
<keyword evidence="11" id="KW-0067">ATP-binding</keyword>
<organism evidence="17 18">
    <name type="scientific">Pseudomonas spelaei</name>
    <dbReference type="NCBI Taxonomy" id="1055469"/>
    <lineage>
        <taxon>Bacteria</taxon>
        <taxon>Pseudomonadati</taxon>
        <taxon>Pseudomonadota</taxon>
        <taxon>Gammaproteobacteria</taxon>
        <taxon>Pseudomonadales</taxon>
        <taxon>Pseudomonadaceae</taxon>
        <taxon>Pseudomonas</taxon>
    </lineage>
</organism>
<dbReference type="InterPro" id="IPR013815">
    <property type="entry name" value="ATP_grasp_subdomain_1"/>
</dbReference>
<keyword evidence="9" id="KW-0547">Nucleotide-binding</keyword>
<dbReference type="Gene3D" id="3.30.470.20">
    <property type="entry name" value="ATP-grasp fold, B domain"/>
    <property type="match status" value="1"/>
</dbReference>
<protein>
    <recommendedName>
        <fullName evidence="6">Phosphoenolpyruvate synthase</fullName>
        <ecNumber evidence="5">2.7.9.2</ecNumber>
    </recommendedName>
    <alternativeName>
        <fullName evidence="13">Pyruvate, water dikinase</fullName>
    </alternativeName>
</protein>
<evidence type="ECO:0000259" key="15">
    <source>
        <dbReference type="Pfam" id="PF00391"/>
    </source>
</evidence>
<evidence type="ECO:0000256" key="3">
    <source>
        <dbReference type="ARBA" id="ARBA00004742"/>
    </source>
</evidence>